<keyword evidence="2 9" id="KW-0378">Hydrolase</keyword>
<feature type="region of interest" description="Disordered" evidence="10">
    <location>
        <begin position="988"/>
        <end position="1019"/>
    </location>
</feature>
<feature type="binding site" evidence="9">
    <location>
        <begin position="181"/>
        <end position="188"/>
    </location>
    <ligand>
        <name>ATP</name>
        <dbReference type="ChEBI" id="CHEBI:30616"/>
    </ligand>
</feature>
<dbReference type="InterPro" id="IPR014016">
    <property type="entry name" value="UvrD-like_ATP-bd"/>
</dbReference>
<proteinExistence type="predicted"/>
<feature type="region of interest" description="Disordered" evidence="10">
    <location>
        <begin position="1"/>
        <end position="22"/>
    </location>
</feature>
<dbReference type="InterPro" id="IPR000212">
    <property type="entry name" value="DNA_helicase_UvrD/REP"/>
</dbReference>
<keyword evidence="3 9" id="KW-0347">Helicase</keyword>
<dbReference type="EC" id="5.6.2.4" evidence="7"/>
<dbReference type="Pfam" id="PF00580">
    <property type="entry name" value="UvrD-helicase"/>
    <property type="match status" value="1"/>
</dbReference>
<comment type="caution">
    <text evidence="13">The sequence shown here is derived from an EMBL/GenBank/DDBJ whole genome shotgun (WGS) entry which is preliminary data.</text>
</comment>
<evidence type="ECO:0000256" key="9">
    <source>
        <dbReference type="PROSITE-ProRule" id="PRU00560"/>
    </source>
</evidence>
<keyword evidence="4 9" id="KW-0067">ATP-binding</keyword>
<comment type="catalytic activity">
    <reaction evidence="6">
        <text>Couples ATP hydrolysis with the unwinding of duplex DNA by translocating in the 3'-5' direction.</text>
        <dbReference type="EC" id="5.6.2.4"/>
    </reaction>
</comment>
<evidence type="ECO:0000256" key="8">
    <source>
        <dbReference type="ARBA" id="ARBA00048988"/>
    </source>
</evidence>
<dbReference type="OrthoDB" id="1470711at2759"/>
<dbReference type="InterPro" id="IPR027417">
    <property type="entry name" value="P-loop_NTPase"/>
</dbReference>
<evidence type="ECO:0000313" key="14">
    <source>
        <dbReference type="Proteomes" id="UP001150538"/>
    </source>
</evidence>
<dbReference type="SUPFAM" id="SSF52540">
    <property type="entry name" value="P-loop containing nucleoside triphosphate hydrolases"/>
    <property type="match status" value="1"/>
</dbReference>
<dbReference type="Pfam" id="PF13361">
    <property type="entry name" value="UvrD_C"/>
    <property type="match status" value="2"/>
</dbReference>
<evidence type="ECO:0000259" key="11">
    <source>
        <dbReference type="PROSITE" id="PS51198"/>
    </source>
</evidence>
<dbReference type="GO" id="GO:0043138">
    <property type="term" value="F:3'-5' DNA helicase activity"/>
    <property type="evidence" value="ECO:0007669"/>
    <property type="project" value="UniProtKB-EC"/>
</dbReference>
<protein>
    <recommendedName>
        <fullName evidence="7">DNA 3'-5' helicase</fullName>
        <ecNumber evidence="7">5.6.2.4</ecNumber>
    </recommendedName>
</protein>
<dbReference type="Gene3D" id="3.40.50.300">
    <property type="entry name" value="P-loop containing nucleotide triphosphate hydrolases"/>
    <property type="match status" value="4"/>
</dbReference>
<evidence type="ECO:0000256" key="7">
    <source>
        <dbReference type="ARBA" id="ARBA00034808"/>
    </source>
</evidence>
<feature type="domain" description="UvrD-like helicase ATP-binding" evidence="11">
    <location>
        <begin position="160"/>
        <end position="578"/>
    </location>
</feature>
<dbReference type="PROSITE" id="PS51217">
    <property type="entry name" value="UVRD_HELICASE_CTER"/>
    <property type="match status" value="1"/>
</dbReference>
<dbReference type="GO" id="GO:0005524">
    <property type="term" value="F:ATP binding"/>
    <property type="evidence" value="ECO:0007669"/>
    <property type="project" value="UniProtKB-UniRule"/>
</dbReference>
<dbReference type="GO" id="GO:0003677">
    <property type="term" value="F:DNA binding"/>
    <property type="evidence" value="ECO:0007669"/>
    <property type="project" value="InterPro"/>
</dbReference>
<organism evidence="13 14">
    <name type="scientific">Mycoemilia scoparia</name>
    <dbReference type="NCBI Taxonomy" id="417184"/>
    <lineage>
        <taxon>Eukaryota</taxon>
        <taxon>Fungi</taxon>
        <taxon>Fungi incertae sedis</taxon>
        <taxon>Zoopagomycota</taxon>
        <taxon>Kickxellomycotina</taxon>
        <taxon>Kickxellomycetes</taxon>
        <taxon>Kickxellales</taxon>
        <taxon>Kickxellaceae</taxon>
        <taxon>Mycoemilia</taxon>
    </lineage>
</organism>
<evidence type="ECO:0000256" key="4">
    <source>
        <dbReference type="ARBA" id="ARBA00022840"/>
    </source>
</evidence>
<dbReference type="EMBL" id="JANBPU010000047">
    <property type="protein sequence ID" value="KAJ1918364.1"/>
    <property type="molecule type" value="Genomic_DNA"/>
</dbReference>
<evidence type="ECO:0000256" key="2">
    <source>
        <dbReference type="ARBA" id="ARBA00022801"/>
    </source>
</evidence>
<reference evidence="13" key="1">
    <citation type="submission" date="2022-07" db="EMBL/GenBank/DDBJ databases">
        <title>Phylogenomic reconstructions and comparative analyses of Kickxellomycotina fungi.</title>
        <authorList>
            <person name="Reynolds N.K."/>
            <person name="Stajich J.E."/>
            <person name="Barry K."/>
            <person name="Grigoriev I.V."/>
            <person name="Crous P."/>
            <person name="Smith M.E."/>
        </authorList>
    </citation>
    <scope>NUCLEOTIDE SEQUENCE</scope>
    <source>
        <strain evidence="13">NBRC 100468</strain>
    </source>
</reference>
<evidence type="ECO:0000313" key="13">
    <source>
        <dbReference type="EMBL" id="KAJ1918364.1"/>
    </source>
</evidence>
<dbReference type="CDD" id="cd17932">
    <property type="entry name" value="DEXQc_UvrD"/>
    <property type="match status" value="1"/>
</dbReference>
<keyword evidence="1 9" id="KW-0547">Nucleotide-binding</keyword>
<dbReference type="Proteomes" id="UP001150538">
    <property type="component" value="Unassembled WGS sequence"/>
</dbReference>
<evidence type="ECO:0000256" key="5">
    <source>
        <dbReference type="ARBA" id="ARBA00023235"/>
    </source>
</evidence>
<dbReference type="GO" id="GO:0016787">
    <property type="term" value="F:hydrolase activity"/>
    <property type="evidence" value="ECO:0007669"/>
    <property type="project" value="UniProtKB-UniRule"/>
</dbReference>
<evidence type="ECO:0000256" key="10">
    <source>
        <dbReference type="SAM" id="MobiDB-lite"/>
    </source>
</evidence>
<accession>A0A9W8DUH4</accession>
<gene>
    <name evidence="13" type="ORF">H4219_002645</name>
</gene>
<evidence type="ECO:0000256" key="3">
    <source>
        <dbReference type="ARBA" id="ARBA00022806"/>
    </source>
</evidence>
<evidence type="ECO:0000256" key="1">
    <source>
        <dbReference type="ARBA" id="ARBA00022741"/>
    </source>
</evidence>
<keyword evidence="5" id="KW-0413">Isomerase</keyword>
<evidence type="ECO:0000256" key="6">
    <source>
        <dbReference type="ARBA" id="ARBA00034617"/>
    </source>
</evidence>
<dbReference type="Gene3D" id="1.10.486.10">
    <property type="entry name" value="PCRA, domain 4"/>
    <property type="match status" value="1"/>
</dbReference>
<dbReference type="InterPro" id="IPR014017">
    <property type="entry name" value="DNA_helicase_UvrD-like_C"/>
</dbReference>
<keyword evidence="14" id="KW-1185">Reference proteome</keyword>
<dbReference type="AlphaFoldDB" id="A0A9W8DUH4"/>
<evidence type="ECO:0000259" key="12">
    <source>
        <dbReference type="PROSITE" id="PS51217"/>
    </source>
</evidence>
<comment type="catalytic activity">
    <reaction evidence="8">
        <text>ATP + H2O = ADP + phosphate + H(+)</text>
        <dbReference type="Rhea" id="RHEA:13065"/>
        <dbReference type="ChEBI" id="CHEBI:15377"/>
        <dbReference type="ChEBI" id="CHEBI:15378"/>
        <dbReference type="ChEBI" id="CHEBI:30616"/>
        <dbReference type="ChEBI" id="CHEBI:43474"/>
        <dbReference type="ChEBI" id="CHEBI:456216"/>
        <dbReference type="EC" id="5.6.2.4"/>
    </reaction>
</comment>
<dbReference type="PANTHER" id="PTHR11070">
    <property type="entry name" value="UVRD / RECB / PCRA DNA HELICASE FAMILY MEMBER"/>
    <property type="match status" value="1"/>
</dbReference>
<feature type="compositionally biased region" description="Basic and acidic residues" evidence="10">
    <location>
        <begin position="1003"/>
        <end position="1019"/>
    </location>
</feature>
<dbReference type="PROSITE" id="PS51198">
    <property type="entry name" value="UVRD_HELICASE_ATP_BIND"/>
    <property type="match status" value="1"/>
</dbReference>
<feature type="domain" description="UvrD-like helicase C-terminal" evidence="12">
    <location>
        <begin position="579"/>
        <end position="1037"/>
    </location>
</feature>
<name>A0A9W8DUH4_9FUNG</name>
<sequence>MPLYKSKGIKRGSTGQSKLGSMKKGFKVPKIISLVDSDSSENATNSDTQHTNLIYMKSDSIKTKPNPFVQDYKNSSADKYPGFTTASSIPKFESSAKYGAHKKSASFRPASSVNNKVDQYYKNKAYIITTPEVKDEERVIKSESDSDGIASVAISTAVTRLDPIQSSISTEPMDKPLLIVAGAGTGKTTTLCHRVAHMIAQGIDPRQIMVVTFTNKAAKELQTRLGLIASPNSGDNTNSSGLSPNKPYATTFHSYCYQLLLRYHKEIKFHAPPGIITTQPEQLSLIKMVINELKDRSILKNCEKLVAADESYKSEGPIPAGYNERWEYVEKYILNKGLSNLVNESSVPLQAEPKGKSDSGHKKLMKAFKSDNDREIVQDIVKKQERHSKIYTILGEKYLRDNEGKHKDIHVADISNIYHVEPKDALAFIQKSKVNNIRPKECLDIKMSEVYAAYILWLRRFGLVDFDDMLIYANDILKIDWIRKREKERFTYLLVDEFQDLNRLQMDLVLQLQGDRGYVTAVGDERQSIYGFRGAASTHNFQTFLDYFVDAGAVVSSTTSSFSGKGKLRSLTNNYRSTHSIVEFGNKIASMRLSSSTKASDGNADNGGLFNRLRADLNSVENPDNKEGNTPIQLWKCDTELVEAKIIAKEIKWLLDTKQCKHSDIAILCRCLQLGPYSTTANIQRELLSLGIPVLVRGGQSLMKSSEWILFLSILRVIANYRDDLAMAVCLKKATKGVGDVTINRIINIGGVPQKYRLNLQPKAEAENKISQALAKEGNVIVISDDDDDNILGIADTDEDEDLPASTEEKVRYAITQRSIVKPKQANTLGEFLKRIEFFRSNIGRQTLSEWVKDVFRTFIGIEEESDASQSTTSNNNKPCGDLNMEQLTDCISSFETTHISFFSEWGVLLGKEEATKNYTIPSNVYNKSKPLTAFQQARQANEEAKGIKILMTDQDIFVKCTQQVLHAFIAHASLISGTTEHNGALQLPRKGASETPNSQDNEAAKSGDNKNNENEGNKEKNEVRAVIISTIHQAKGLEWPVVFVPHFNEGFLPMLPRPPKVPGIETKSNNNNVNFAAGIFNNHHYEEERRLAYVACTRAEKALYLTSVVRFNASKMLYFLRDLMEMQEDSDGEETYECAQVSRYLPKKVVNGGYLSEKKCKVDYIKWTNDDIECATTY</sequence>